<reference evidence="2 3" key="1">
    <citation type="submission" date="2016-09" db="EMBL/GenBank/DDBJ databases">
        <title>Couchioplanes caeruleus draft genome sequence.</title>
        <authorList>
            <person name="Sheehan J."/>
            <person name="Caffrey P."/>
        </authorList>
    </citation>
    <scope>NUCLEOTIDE SEQUENCE [LARGE SCALE GENOMIC DNA]</scope>
    <source>
        <strain evidence="2 3">DSM 43634</strain>
    </source>
</reference>
<protein>
    <submittedName>
        <fullName evidence="2">Uncharacterized protein</fullName>
    </submittedName>
</protein>
<gene>
    <name evidence="2" type="ORF">BG844_18800</name>
</gene>
<keyword evidence="3" id="KW-1185">Reference proteome</keyword>
<dbReference type="EMBL" id="MEIA01000197">
    <property type="protein sequence ID" value="OJF12778.1"/>
    <property type="molecule type" value="Genomic_DNA"/>
</dbReference>
<comment type="caution">
    <text evidence="2">The sequence shown here is derived from an EMBL/GenBank/DDBJ whole genome shotgun (WGS) entry which is preliminary data.</text>
</comment>
<sequence>MTEPCPTGAVPGDDLTARALNLLSAEVEHLFARYEALAAANRRRGEERAAELQAAADQPHIRQSTKTLPARSRTPTRLQEPTPDTPPRRRQNRQTRDITRRTTPPQAQTRRLKNRLSACL</sequence>
<evidence type="ECO:0000313" key="3">
    <source>
        <dbReference type="Proteomes" id="UP000182486"/>
    </source>
</evidence>
<evidence type="ECO:0000256" key="1">
    <source>
        <dbReference type="SAM" id="MobiDB-lite"/>
    </source>
</evidence>
<dbReference type="RefSeq" id="WP_071806641.1">
    <property type="nucleotide sequence ID" value="NZ_MEIA01000197.1"/>
</dbReference>
<dbReference type="Proteomes" id="UP000182486">
    <property type="component" value="Unassembled WGS sequence"/>
</dbReference>
<organism evidence="2 3">
    <name type="scientific">Couchioplanes caeruleus subsp. caeruleus</name>
    <dbReference type="NCBI Taxonomy" id="56427"/>
    <lineage>
        <taxon>Bacteria</taxon>
        <taxon>Bacillati</taxon>
        <taxon>Actinomycetota</taxon>
        <taxon>Actinomycetes</taxon>
        <taxon>Micromonosporales</taxon>
        <taxon>Micromonosporaceae</taxon>
        <taxon>Couchioplanes</taxon>
    </lineage>
</organism>
<accession>A0A1K0G678</accession>
<evidence type="ECO:0000313" key="2">
    <source>
        <dbReference type="EMBL" id="OJF12778.1"/>
    </source>
</evidence>
<name>A0A1K0G678_9ACTN</name>
<feature type="compositionally biased region" description="Polar residues" evidence="1">
    <location>
        <begin position="61"/>
        <end position="79"/>
    </location>
</feature>
<dbReference type="AlphaFoldDB" id="A0A1K0G678"/>
<proteinExistence type="predicted"/>
<feature type="region of interest" description="Disordered" evidence="1">
    <location>
        <begin position="41"/>
        <end position="120"/>
    </location>
</feature>